<keyword evidence="2 5" id="KW-0808">Transferase</keyword>
<accession>A0A6A6E0C6</accession>
<dbReference type="InterPro" id="IPR029063">
    <property type="entry name" value="SAM-dependent_MTases_sf"/>
</dbReference>
<evidence type="ECO:0000256" key="3">
    <source>
        <dbReference type="ARBA" id="ARBA00022691"/>
    </source>
</evidence>
<dbReference type="InterPro" id="IPR036388">
    <property type="entry name" value="WH-like_DNA-bd_sf"/>
</dbReference>
<dbReference type="GO" id="GO:0032259">
    <property type="term" value="P:methylation"/>
    <property type="evidence" value="ECO:0007669"/>
    <property type="project" value="UniProtKB-KW"/>
</dbReference>
<dbReference type="OrthoDB" id="1606438at2759"/>
<dbReference type="Pfam" id="PF00891">
    <property type="entry name" value="Methyltransf_2"/>
    <property type="match status" value="1"/>
</dbReference>
<dbReference type="AlphaFoldDB" id="A0A6A6E0C6"/>
<dbReference type="InterPro" id="IPR016461">
    <property type="entry name" value="COMT-like"/>
</dbReference>
<dbReference type="PANTHER" id="PTHR43712">
    <property type="entry name" value="PUTATIVE (AFU_ORTHOLOGUE AFUA_4G14580)-RELATED"/>
    <property type="match status" value="1"/>
</dbReference>
<dbReference type="InterPro" id="IPR001077">
    <property type="entry name" value="COMT_C"/>
</dbReference>
<feature type="domain" description="O-methyltransferase C-terminal" evidence="4">
    <location>
        <begin position="208"/>
        <end position="292"/>
    </location>
</feature>
<gene>
    <name evidence="5" type="ORF">K469DRAFT_739720</name>
</gene>
<evidence type="ECO:0000313" key="6">
    <source>
        <dbReference type="Proteomes" id="UP000800200"/>
    </source>
</evidence>
<name>A0A6A6E0C6_9PEZI</name>
<dbReference type="Gene3D" id="3.40.50.150">
    <property type="entry name" value="Vaccinia Virus protein VP39"/>
    <property type="match status" value="1"/>
</dbReference>
<evidence type="ECO:0000256" key="1">
    <source>
        <dbReference type="ARBA" id="ARBA00022603"/>
    </source>
</evidence>
<dbReference type="PANTHER" id="PTHR43712:SF5">
    <property type="entry name" value="O-METHYLTRANSFERASE ASQN-RELATED"/>
    <property type="match status" value="1"/>
</dbReference>
<reference evidence="5" key="1">
    <citation type="journal article" date="2020" name="Stud. Mycol.">
        <title>101 Dothideomycetes genomes: a test case for predicting lifestyles and emergence of pathogens.</title>
        <authorList>
            <person name="Haridas S."/>
            <person name="Albert R."/>
            <person name="Binder M."/>
            <person name="Bloem J."/>
            <person name="Labutti K."/>
            <person name="Salamov A."/>
            <person name="Andreopoulos B."/>
            <person name="Baker S."/>
            <person name="Barry K."/>
            <person name="Bills G."/>
            <person name="Bluhm B."/>
            <person name="Cannon C."/>
            <person name="Castanera R."/>
            <person name="Culley D."/>
            <person name="Daum C."/>
            <person name="Ezra D."/>
            <person name="Gonzalez J."/>
            <person name="Henrissat B."/>
            <person name="Kuo A."/>
            <person name="Liang C."/>
            <person name="Lipzen A."/>
            <person name="Lutzoni F."/>
            <person name="Magnuson J."/>
            <person name="Mondo S."/>
            <person name="Nolan M."/>
            <person name="Ohm R."/>
            <person name="Pangilinan J."/>
            <person name="Park H.-J."/>
            <person name="Ramirez L."/>
            <person name="Alfaro M."/>
            <person name="Sun H."/>
            <person name="Tritt A."/>
            <person name="Yoshinaga Y."/>
            <person name="Zwiers L.-H."/>
            <person name="Turgeon B."/>
            <person name="Goodwin S."/>
            <person name="Spatafora J."/>
            <person name="Crous P."/>
            <person name="Grigoriev I."/>
        </authorList>
    </citation>
    <scope>NUCLEOTIDE SEQUENCE</scope>
    <source>
        <strain evidence="5">CBS 207.26</strain>
    </source>
</reference>
<dbReference type="PROSITE" id="PS51683">
    <property type="entry name" value="SAM_OMT_II"/>
    <property type="match status" value="1"/>
</dbReference>
<dbReference type="Gene3D" id="1.10.10.10">
    <property type="entry name" value="Winged helix-like DNA-binding domain superfamily/Winged helix DNA-binding domain"/>
    <property type="match status" value="1"/>
</dbReference>
<evidence type="ECO:0000259" key="4">
    <source>
        <dbReference type="Pfam" id="PF00891"/>
    </source>
</evidence>
<dbReference type="SUPFAM" id="SSF53335">
    <property type="entry name" value="S-adenosyl-L-methionine-dependent methyltransferases"/>
    <property type="match status" value="1"/>
</dbReference>
<protein>
    <submittedName>
        <fullName evidence="5">S-adenosyl-L-methionine-dependent methyltransferase</fullName>
    </submittedName>
</protein>
<evidence type="ECO:0000313" key="5">
    <source>
        <dbReference type="EMBL" id="KAF2183640.1"/>
    </source>
</evidence>
<keyword evidence="1 5" id="KW-0489">Methyltransferase</keyword>
<keyword evidence="6" id="KW-1185">Reference proteome</keyword>
<proteinExistence type="predicted"/>
<dbReference type="EMBL" id="ML994641">
    <property type="protein sequence ID" value="KAF2183640.1"/>
    <property type="molecule type" value="Genomic_DNA"/>
</dbReference>
<sequence>MTALTEIAEGILARAKKLDAHTASVGLLSSHFFYDALADSPDELKEERKGLVDASQDLKRLALGPVGMLLETPFTFTDLQSLRFLCYHNIPNHIPLDGDVPFSAVAKSAGVDEVLLRRFLQHAMINCVFAETKPGHAMDTAGFLVEDLAPASLKVIEAHKKWPNSSEPNEAGFNIENNTSDSFYLELAKTPERARRFGGGMRPMTRGSLQALAKAFPSLKIIVQDLPGTVEEGERLLPTELKGRVSFMGHDFFTEQPAKDANVYFFRFIPHNWSDKYSSKILKNLIPAMKDGSWWNSLERTAPDWAELFTSVDTRLQFVGTRTLKGSSISLIEAVFKA</sequence>
<evidence type="ECO:0000256" key="2">
    <source>
        <dbReference type="ARBA" id="ARBA00022679"/>
    </source>
</evidence>
<organism evidence="5 6">
    <name type="scientific">Zopfia rhizophila CBS 207.26</name>
    <dbReference type="NCBI Taxonomy" id="1314779"/>
    <lineage>
        <taxon>Eukaryota</taxon>
        <taxon>Fungi</taxon>
        <taxon>Dikarya</taxon>
        <taxon>Ascomycota</taxon>
        <taxon>Pezizomycotina</taxon>
        <taxon>Dothideomycetes</taxon>
        <taxon>Dothideomycetes incertae sedis</taxon>
        <taxon>Zopfiaceae</taxon>
        <taxon>Zopfia</taxon>
    </lineage>
</organism>
<dbReference type="GO" id="GO:0008171">
    <property type="term" value="F:O-methyltransferase activity"/>
    <property type="evidence" value="ECO:0007669"/>
    <property type="project" value="InterPro"/>
</dbReference>
<dbReference type="Proteomes" id="UP000800200">
    <property type="component" value="Unassembled WGS sequence"/>
</dbReference>
<keyword evidence="3" id="KW-0949">S-adenosyl-L-methionine</keyword>